<dbReference type="PROSITE" id="PS51736">
    <property type="entry name" value="RECOMBINASES_3"/>
    <property type="match status" value="1"/>
</dbReference>
<dbReference type="InterPro" id="IPR006118">
    <property type="entry name" value="Recombinase_CS"/>
</dbReference>
<evidence type="ECO:0000256" key="2">
    <source>
        <dbReference type="PIRSR" id="PIRSR606118-50"/>
    </source>
</evidence>
<dbReference type="PROSITE" id="PS00397">
    <property type="entry name" value="RECOMBINASES_1"/>
    <property type="match status" value="1"/>
</dbReference>
<evidence type="ECO:0000256" key="3">
    <source>
        <dbReference type="PROSITE-ProRule" id="PRU10137"/>
    </source>
</evidence>
<dbReference type="GeneID" id="69584795"/>
<reference evidence="5" key="1">
    <citation type="journal article" date="2022" name="J Glob Antimicrob Resist">
        <title>Comparative analysis of IMP-4- and OXA-58-containing plasmids of three carbapenemase-producing Acinetobacter ursingii strains in the Netherlands.</title>
        <authorList>
            <person name="Hendrickx A.P.A."/>
            <person name="Schade R.P."/>
            <person name="Landman F."/>
            <person name="Bosch T."/>
            <person name="Schouls L.M."/>
            <person name="van Dijk K."/>
        </authorList>
    </citation>
    <scope>NUCLEOTIDE SEQUENCE</scope>
    <source>
        <strain evidence="5">RIVM_C010559</strain>
    </source>
</reference>
<comment type="similarity">
    <text evidence="1">Belongs to the site-specific recombinase resolvase family.</text>
</comment>
<evidence type="ECO:0000259" key="4">
    <source>
        <dbReference type="PROSITE" id="PS51736"/>
    </source>
</evidence>
<dbReference type="PROSITE" id="PS00398">
    <property type="entry name" value="RECOMBINASES_2"/>
    <property type="match status" value="1"/>
</dbReference>
<dbReference type="PANTHER" id="PTHR30461:SF26">
    <property type="entry name" value="RESOLVASE HOMOLOG YNEB"/>
    <property type="match status" value="1"/>
</dbReference>
<dbReference type="InterPro" id="IPR006119">
    <property type="entry name" value="Resolv_N"/>
</dbReference>
<dbReference type="PANTHER" id="PTHR30461">
    <property type="entry name" value="DNA-INVERTASE FROM LAMBDOID PROPHAGE"/>
    <property type="match status" value="1"/>
</dbReference>
<evidence type="ECO:0000313" key="5">
    <source>
        <dbReference type="EMBL" id="UYF73858.1"/>
    </source>
</evidence>
<sequence>MKHIADNLTIDIEEQIKSTPATQTLGYIRVSTKEQNTARQLANIQCDEIFIDKISGAESDRPQLEELKRHARRGDTVVVHSLDRLSRDLNHLLELVDFFKKKQVNLHFITENIKFYPASNNPMDILTFHIFGGIAQYQRANIRNAQQEGIERAKENGVYKGRKPAIRDEKLENLKEALKNKAADYSYTQIAKDFGITYMSLCRYRKRFAEETDN</sequence>
<dbReference type="GO" id="GO:0000150">
    <property type="term" value="F:DNA strand exchange activity"/>
    <property type="evidence" value="ECO:0007669"/>
    <property type="project" value="InterPro"/>
</dbReference>
<dbReference type="RefSeq" id="WP_219310298.1">
    <property type="nucleotide sequence ID" value="NZ_CP089054.1"/>
</dbReference>
<proteinExistence type="inferred from homology"/>
<dbReference type="GO" id="GO:0003677">
    <property type="term" value="F:DNA binding"/>
    <property type="evidence" value="ECO:0007669"/>
    <property type="project" value="InterPro"/>
</dbReference>
<dbReference type="EMBL" id="CP089054">
    <property type="protein sequence ID" value="UYF73858.1"/>
    <property type="molecule type" value="Genomic_DNA"/>
</dbReference>
<gene>
    <name evidence="5" type="ORF">LSO60_18975</name>
</gene>
<dbReference type="InterPro" id="IPR050639">
    <property type="entry name" value="SSR_resolvase"/>
</dbReference>
<feature type="domain" description="Resolvase/invertase-type recombinase catalytic" evidence="4">
    <location>
        <begin position="23"/>
        <end position="157"/>
    </location>
</feature>
<dbReference type="SMART" id="SM00857">
    <property type="entry name" value="Resolvase"/>
    <property type="match status" value="1"/>
</dbReference>
<dbReference type="CDD" id="cd03768">
    <property type="entry name" value="SR_ResInv"/>
    <property type="match status" value="1"/>
</dbReference>
<organism evidence="5 6">
    <name type="scientific">Acinetobacter ursingii</name>
    <dbReference type="NCBI Taxonomy" id="108980"/>
    <lineage>
        <taxon>Bacteria</taxon>
        <taxon>Pseudomonadati</taxon>
        <taxon>Pseudomonadota</taxon>
        <taxon>Gammaproteobacteria</taxon>
        <taxon>Moraxellales</taxon>
        <taxon>Moraxellaceae</taxon>
        <taxon>Acinetobacter</taxon>
    </lineage>
</organism>
<dbReference type="Proteomes" id="UP001164064">
    <property type="component" value="Plasmid pRIVM_C010559_3"/>
</dbReference>
<dbReference type="AlphaFoldDB" id="A0AA46S6L9"/>
<dbReference type="Pfam" id="PF00239">
    <property type="entry name" value="Resolvase"/>
    <property type="match status" value="1"/>
</dbReference>
<evidence type="ECO:0000313" key="6">
    <source>
        <dbReference type="Proteomes" id="UP001164064"/>
    </source>
</evidence>
<protein>
    <submittedName>
        <fullName evidence="5">Recombinase family protein</fullName>
    </submittedName>
</protein>
<feature type="active site" description="O-(5'-phospho-DNA)-serine intermediate" evidence="2 3">
    <location>
        <position position="31"/>
    </location>
</feature>
<evidence type="ECO:0000256" key="1">
    <source>
        <dbReference type="ARBA" id="ARBA00009913"/>
    </source>
</evidence>
<name>A0AA46S6L9_9GAMM</name>
<keyword evidence="5" id="KW-0614">Plasmid</keyword>
<geneLocation type="plasmid" evidence="5 6">
    <name>pRIVM_C010559_3</name>
</geneLocation>
<accession>A0AA46S6L9</accession>